<keyword evidence="2 8" id="KW-0378">Hydrolase</keyword>
<dbReference type="NCBIfam" id="TIGR01227">
    <property type="entry name" value="hutG"/>
    <property type="match status" value="1"/>
</dbReference>
<dbReference type="RefSeq" id="WP_197317264.1">
    <property type="nucleotide sequence ID" value="NZ_JADZSC010000002.1"/>
</dbReference>
<dbReference type="Pfam" id="PF00491">
    <property type="entry name" value="Arginase"/>
    <property type="match status" value="1"/>
</dbReference>
<evidence type="ECO:0000256" key="8">
    <source>
        <dbReference type="RuleBase" id="RU003684"/>
    </source>
</evidence>
<dbReference type="PROSITE" id="PS51409">
    <property type="entry name" value="ARGINASE_2"/>
    <property type="match status" value="1"/>
</dbReference>
<evidence type="ECO:0000313" key="9">
    <source>
        <dbReference type="EMBL" id="MBH0230642.1"/>
    </source>
</evidence>
<comment type="caution">
    <text evidence="9">The sequence shown here is derived from an EMBL/GenBank/DDBJ whole genome shotgun (WGS) entry which is preliminary data.</text>
</comment>
<feature type="binding site" evidence="6">
    <location>
        <position position="242"/>
    </location>
    <ligand>
        <name>Mn(2+)</name>
        <dbReference type="ChEBI" id="CHEBI:29035"/>
        <label>1</label>
    </ligand>
</feature>
<dbReference type="InterPro" id="IPR023696">
    <property type="entry name" value="Ureohydrolase_dom_sf"/>
</dbReference>
<evidence type="ECO:0000313" key="10">
    <source>
        <dbReference type="Proteomes" id="UP000614490"/>
    </source>
</evidence>
<dbReference type="PROSITE" id="PS01053">
    <property type="entry name" value="ARGINASE_1"/>
    <property type="match status" value="1"/>
</dbReference>
<evidence type="ECO:0000256" key="6">
    <source>
        <dbReference type="PIRSR" id="PIRSR036979-1"/>
    </source>
</evidence>
<evidence type="ECO:0000256" key="4">
    <source>
        <dbReference type="ARBA" id="ARBA00023211"/>
    </source>
</evidence>
<comment type="cofactor">
    <cofactor evidence="6">
        <name>Mn(2+)</name>
        <dbReference type="ChEBI" id="CHEBI:29035"/>
    </cofactor>
    <text evidence="6">Binds 2 manganese ions per subunit.</text>
</comment>
<evidence type="ECO:0000256" key="1">
    <source>
        <dbReference type="ARBA" id="ARBA00022723"/>
    </source>
</evidence>
<dbReference type="GO" id="GO:0008783">
    <property type="term" value="F:agmatinase activity"/>
    <property type="evidence" value="ECO:0007669"/>
    <property type="project" value="TreeGrafter"/>
</dbReference>
<dbReference type="PANTHER" id="PTHR11358">
    <property type="entry name" value="ARGINASE/AGMATINASE"/>
    <property type="match status" value="1"/>
</dbReference>
<dbReference type="GO" id="GO:0033389">
    <property type="term" value="P:putrescine biosynthetic process from arginine, via agmatine"/>
    <property type="evidence" value="ECO:0007669"/>
    <property type="project" value="TreeGrafter"/>
</dbReference>
<feature type="binding site" evidence="6">
    <location>
        <position position="152"/>
    </location>
    <ligand>
        <name>Mn(2+)</name>
        <dbReference type="ChEBI" id="CHEBI:29035"/>
        <label>1</label>
    </ligand>
</feature>
<feature type="binding site" evidence="6">
    <location>
        <position position="154"/>
    </location>
    <ligand>
        <name>Mn(2+)</name>
        <dbReference type="ChEBI" id="CHEBI:29035"/>
        <label>1</label>
    </ligand>
</feature>
<dbReference type="Proteomes" id="UP000614490">
    <property type="component" value="Unassembled WGS sequence"/>
</dbReference>
<name>A0A931HVN5_9BACI</name>
<dbReference type="EMBL" id="JADZSC010000002">
    <property type="protein sequence ID" value="MBH0230642.1"/>
    <property type="molecule type" value="Genomic_DNA"/>
</dbReference>
<evidence type="ECO:0000256" key="7">
    <source>
        <dbReference type="PROSITE-ProRule" id="PRU00742"/>
    </source>
</evidence>
<keyword evidence="3" id="KW-0369">Histidine metabolism</keyword>
<organism evidence="9 10">
    <name type="scientific">Halobacillus yeomjeoni</name>
    <dbReference type="NCBI Taxonomy" id="311194"/>
    <lineage>
        <taxon>Bacteria</taxon>
        <taxon>Bacillati</taxon>
        <taxon>Bacillota</taxon>
        <taxon>Bacilli</taxon>
        <taxon>Bacillales</taxon>
        <taxon>Bacillaceae</taxon>
        <taxon>Halobacillus</taxon>
    </lineage>
</organism>
<dbReference type="Gene3D" id="3.40.800.10">
    <property type="entry name" value="Ureohydrolase domain"/>
    <property type="match status" value="1"/>
</dbReference>
<evidence type="ECO:0000256" key="2">
    <source>
        <dbReference type="ARBA" id="ARBA00022801"/>
    </source>
</evidence>
<dbReference type="PIRSF" id="PIRSF036979">
    <property type="entry name" value="Arginase"/>
    <property type="match status" value="1"/>
</dbReference>
<reference evidence="9 10" key="1">
    <citation type="journal article" date="2005" name="Int. J. Syst. Evol. Microbiol.">
        <title>Halobacillus yeomjeoni sp. nov., isolated from a marine solar saltern in Korea.</title>
        <authorList>
            <person name="Yoon J.H."/>
            <person name="Kang S.J."/>
            <person name="Lee C.H."/>
            <person name="Oh H.W."/>
            <person name="Oh T.K."/>
        </authorList>
    </citation>
    <scope>NUCLEOTIDE SEQUENCE [LARGE SCALE GENOMIC DNA]</scope>
    <source>
        <strain evidence="9 10">KCTC 3957</strain>
    </source>
</reference>
<dbReference type="GO" id="GO:0019556">
    <property type="term" value="P:L-histidine catabolic process to glutamate and formamide"/>
    <property type="evidence" value="ECO:0007669"/>
    <property type="project" value="UniProtKB-UniRule"/>
</dbReference>
<keyword evidence="1 6" id="KW-0479">Metal-binding</keyword>
<evidence type="ECO:0000256" key="5">
    <source>
        <dbReference type="NCBIfam" id="TIGR01227"/>
    </source>
</evidence>
<feature type="binding site" evidence="6">
    <location>
        <position position="244"/>
    </location>
    <ligand>
        <name>Mn(2+)</name>
        <dbReference type="ChEBI" id="CHEBI:29035"/>
        <label>1</label>
    </ligand>
</feature>
<dbReference type="PANTHER" id="PTHR11358:SF35">
    <property type="entry name" value="FORMIMIDOYLGLUTAMASE"/>
    <property type="match status" value="1"/>
</dbReference>
<dbReference type="SUPFAM" id="SSF52768">
    <property type="entry name" value="Arginase/deacetylase"/>
    <property type="match status" value="1"/>
</dbReference>
<evidence type="ECO:0000256" key="3">
    <source>
        <dbReference type="ARBA" id="ARBA00022808"/>
    </source>
</evidence>
<proteinExistence type="inferred from homology"/>
<dbReference type="InterPro" id="IPR005923">
    <property type="entry name" value="HutG"/>
</dbReference>
<feature type="binding site" evidence="6">
    <location>
        <position position="127"/>
    </location>
    <ligand>
        <name>Mn(2+)</name>
        <dbReference type="ChEBI" id="CHEBI:29035"/>
        <label>1</label>
    </ligand>
</feature>
<feature type="binding site" evidence="6">
    <location>
        <position position="150"/>
    </location>
    <ligand>
        <name>Mn(2+)</name>
        <dbReference type="ChEBI" id="CHEBI:29035"/>
        <label>1</label>
    </ligand>
</feature>
<dbReference type="GO" id="GO:0050415">
    <property type="term" value="F:formimidoylglutamase activity"/>
    <property type="evidence" value="ECO:0007669"/>
    <property type="project" value="UniProtKB-UniRule"/>
</dbReference>
<dbReference type="EC" id="3.5.3.8" evidence="5"/>
<dbReference type="CDD" id="cd09990">
    <property type="entry name" value="Agmatinase-like"/>
    <property type="match status" value="1"/>
</dbReference>
<protein>
    <recommendedName>
        <fullName evidence="5">Formimidoylglutamase</fullName>
        <ecNumber evidence="5">3.5.3.8</ecNumber>
    </recommendedName>
</protein>
<keyword evidence="10" id="KW-1185">Reference proteome</keyword>
<dbReference type="InterPro" id="IPR020855">
    <property type="entry name" value="Ureohydrolase_Mn_BS"/>
</dbReference>
<sequence length="315" mass="34634">MSFQFLNPKGDARFKDRHTTKVDETRLVYEEGMEADIGVIGLPSSKSSISLSLAAEAPKTIRAALRSFSTYSGEKNHDFADVRWLDFGDVEVHPTDLKQTLQRLNQSVSEMLDTNSCNRYIMLGGDHGVSFPSISAFHKKYGRIGVIQWDAHHDLRNLEDGGRTNGTPFRSLIESGVLLGKDLVQVGIRDYSNAKAYSDYAKEKGVKVYSMGDVDLLGANSIVSDEVKRLSEHVDMIYLSVDMDAVDQAFAPGCPAVGPGGLTSRELLGSVAQAAAHPKVKAMDIVEVDPSKDVRDITSRLAAHVMMRFMYEGSR</sequence>
<gene>
    <name evidence="9" type="primary">hutG</name>
    <name evidence="9" type="ORF">H0267_10490</name>
</gene>
<dbReference type="PRINTS" id="PR00116">
    <property type="entry name" value="ARGINASE"/>
</dbReference>
<keyword evidence="4 6" id="KW-0464">Manganese</keyword>
<comment type="similarity">
    <text evidence="7 8">Belongs to the arginase family.</text>
</comment>
<accession>A0A931HVN5</accession>
<dbReference type="AlphaFoldDB" id="A0A931HVN5"/>
<dbReference type="InterPro" id="IPR006035">
    <property type="entry name" value="Ureohydrolase"/>
</dbReference>
<dbReference type="GO" id="GO:0046872">
    <property type="term" value="F:metal ion binding"/>
    <property type="evidence" value="ECO:0007669"/>
    <property type="project" value="UniProtKB-KW"/>
</dbReference>